<reference evidence="9 10" key="1">
    <citation type="submission" date="2013-08" db="EMBL/GenBank/DDBJ databases">
        <authorList>
            <person name="Weinstock G."/>
            <person name="Sodergren E."/>
            <person name="Wylie T."/>
            <person name="Fulton L."/>
            <person name="Fulton R."/>
            <person name="Fronick C."/>
            <person name="O'Laughlin M."/>
            <person name="Godfrey J."/>
            <person name="Miner T."/>
            <person name="Herter B."/>
            <person name="Appelbaum E."/>
            <person name="Cordes M."/>
            <person name="Lek S."/>
            <person name="Wollam A."/>
            <person name="Pepin K.H."/>
            <person name="Palsikar V.B."/>
            <person name="Mitreva M."/>
            <person name="Wilson R.K."/>
        </authorList>
    </citation>
    <scope>NUCLEOTIDE SEQUENCE [LARGE SCALE GENOMIC DNA]</scope>
    <source>
        <strain evidence="9 10">F0041</strain>
    </source>
</reference>
<keyword evidence="3" id="KW-0805">Transcription regulation</keyword>
<evidence type="ECO:0000313" key="9">
    <source>
        <dbReference type="EMBL" id="ERI85214.1"/>
    </source>
</evidence>
<dbReference type="InterPro" id="IPR027417">
    <property type="entry name" value="P-loop_NTPase"/>
</dbReference>
<name>U2C440_9BACE</name>
<proteinExistence type="predicted"/>
<dbReference type="PROSITE" id="PS00675">
    <property type="entry name" value="SIGMA54_INTERACT_1"/>
    <property type="match status" value="1"/>
</dbReference>
<dbReference type="SUPFAM" id="SSF52540">
    <property type="entry name" value="P-loop containing nucleoside triphosphate hydrolases"/>
    <property type="match status" value="1"/>
</dbReference>
<sequence length="517" mass="57725">ATVVSIYGYHGGYICIVKRFVLNPVLIKNHRTEIRLCTELQTWIVIFVTLLRESGILLLFLLLVMPNAMILIIDDDSAVRSSLSFMLKRAGYEPQTASNPKEAMEIVRSVAPSLILMDMNFTLSTTGEEGLTLLRQVRIFRPDVPVILMTAWGSIQLAVQGMQAGAFDFITKPWNNAALLQRIETALQLSGVSREDVPETSVAFDRGQIIGRSRELTEVLDTVARIAKTNASVLITGESGTGKELIAEAVHRNSLRAKGPFVKVNLGGISQSLFESEMFGHKKGAFTDAVTDRAGRFEMADKGTIFLDEIGDLDFSCQVKLLRVLQDQTFEVLGDSRPRKTDVRVVSATNADLRKMVSERTFREDLFYRINLITVKLPALRERREDIPLLARYFADRQAEQNALPRTEFSADALQFLSRLPYPGNIRELKNLVERTILVTGKPLLDAADFDSQYIRPEHSGTGGEALPEGLTLDEIERQTILRALECHKGNLSKVAAALGISRAALYRRLEKYHIDS</sequence>
<evidence type="ECO:0000256" key="5">
    <source>
        <dbReference type="ARBA" id="ARBA00023163"/>
    </source>
</evidence>
<dbReference type="InterPro" id="IPR025944">
    <property type="entry name" value="Sigma_54_int_dom_CS"/>
</dbReference>
<dbReference type="EMBL" id="AWSV01000107">
    <property type="protein sequence ID" value="ERI85214.1"/>
    <property type="molecule type" value="Genomic_DNA"/>
</dbReference>
<dbReference type="PROSITE" id="PS50110">
    <property type="entry name" value="RESPONSE_REGULATORY"/>
    <property type="match status" value="1"/>
</dbReference>
<dbReference type="InterPro" id="IPR025943">
    <property type="entry name" value="Sigma_54_int_dom_ATP-bd_2"/>
</dbReference>
<dbReference type="SUPFAM" id="SSF46689">
    <property type="entry name" value="Homeodomain-like"/>
    <property type="match status" value="1"/>
</dbReference>
<evidence type="ECO:0000259" key="8">
    <source>
        <dbReference type="PROSITE" id="PS50110"/>
    </source>
</evidence>
<keyword evidence="6" id="KW-0597">Phosphoprotein</keyword>
<dbReference type="InterPro" id="IPR058031">
    <property type="entry name" value="AAA_lid_NorR"/>
</dbReference>
<dbReference type="AlphaFoldDB" id="U2C440"/>
<dbReference type="PANTHER" id="PTHR32071:SF57">
    <property type="entry name" value="C4-DICARBOXYLATE TRANSPORT TRANSCRIPTIONAL REGULATORY PROTEIN DCTD"/>
    <property type="match status" value="1"/>
</dbReference>
<evidence type="ECO:0000256" key="1">
    <source>
        <dbReference type="ARBA" id="ARBA00022741"/>
    </source>
</evidence>
<dbReference type="PANTHER" id="PTHR32071">
    <property type="entry name" value="TRANSCRIPTIONAL REGULATORY PROTEIN"/>
    <property type="match status" value="1"/>
</dbReference>
<dbReference type="SUPFAM" id="SSF52172">
    <property type="entry name" value="CheY-like"/>
    <property type="match status" value="1"/>
</dbReference>
<dbReference type="Pfam" id="PF02954">
    <property type="entry name" value="HTH_8"/>
    <property type="match status" value="1"/>
</dbReference>
<dbReference type="InterPro" id="IPR002197">
    <property type="entry name" value="HTH_Fis"/>
</dbReference>
<keyword evidence="2" id="KW-0067">ATP-binding</keyword>
<dbReference type="InterPro" id="IPR001789">
    <property type="entry name" value="Sig_transdc_resp-reg_receiver"/>
</dbReference>
<feature type="modified residue" description="4-aspartylphosphate" evidence="6">
    <location>
        <position position="118"/>
    </location>
</feature>
<feature type="domain" description="Response regulatory" evidence="8">
    <location>
        <begin position="69"/>
        <end position="187"/>
    </location>
</feature>
<dbReference type="InterPro" id="IPR002078">
    <property type="entry name" value="Sigma_54_int"/>
</dbReference>
<dbReference type="CDD" id="cd00009">
    <property type="entry name" value="AAA"/>
    <property type="match status" value="1"/>
</dbReference>
<dbReference type="PRINTS" id="PR01590">
    <property type="entry name" value="HTHFIS"/>
</dbReference>
<dbReference type="SMART" id="SM00382">
    <property type="entry name" value="AAA"/>
    <property type="match status" value="1"/>
</dbReference>
<organism evidence="9 10">
    <name type="scientific">Bacteroides pyogenes F0041</name>
    <dbReference type="NCBI Taxonomy" id="1321819"/>
    <lineage>
        <taxon>Bacteria</taxon>
        <taxon>Pseudomonadati</taxon>
        <taxon>Bacteroidota</taxon>
        <taxon>Bacteroidia</taxon>
        <taxon>Bacteroidales</taxon>
        <taxon>Bacteroidaceae</taxon>
        <taxon>Bacteroides</taxon>
    </lineage>
</organism>
<dbReference type="Gene3D" id="3.40.50.300">
    <property type="entry name" value="P-loop containing nucleotide triphosphate hydrolases"/>
    <property type="match status" value="1"/>
</dbReference>
<dbReference type="SMART" id="SM00448">
    <property type="entry name" value="REC"/>
    <property type="match status" value="1"/>
</dbReference>
<keyword evidence="5" id="KW-0804">Transcription</keyword>
<dbReference type="Pfam" id="PF00072">
    <property type="entry name" value="Response_reg"/>
    <property type="match status" value="1"/>
</dbReference>
<evidence type="ECO:0000259" key="7">
    <source>
        <dbReference type="PROSITE" id="PS50045"/>
    </source>
</evidence>
<protein>
    <submittedName>
        <fullName evidence="9">Sigma-54 interaction domain protein</fullName>
    </submittedName>
</protein>
<dbReference type="Pfam" id="PF25601">
    <property type="entry name" value="AAA_lid_14"/>
    <property type="match status" value="1"/>
</dbReference>
<dbReference type="GO" id="GO:0043565">
    <property type="term" value="F:sequence-specific DNA binding"/>
    <property type="evidence" value="ECO:0007669"/>
    <property type="project" value="InterPro"/>
</dbReference>
<dbReference type="HOGENOM" id="CLU_526325_0_0_10"/>
<feature type="non-terminal residue" evidence="9">
    <location>
        <position position="1"/>
    </location>
</feature>
<dbReference type="GO" id="GO:0005524">
    <property type="term" value="F:ATP binding"/>
    <property type="evidence" value="ECO:0007669"/>
    <property type="project" value="UniProtKB-KW"/>
</dbReference>
<dbReference type="PATRIC" id="fig|1321819.3.peg.1799"/>
<dbReference type="Proteomes" id="UP000016496">
    <property type="component" value="Unassembled WGS sequence"/>
</dbReference>
<dbReference type="Pfam" id="PF00158">
    <property type="entry name" value="Sigma54_activat"/>
    <property type="match status" value="1"/>
</dbReference>
<comment type="caution">
    <text evidence="9">The sequence shown here is derived from an EMBL/GenBank/DDBJ whole genome shotgun (WGS) entry which is preliminary data.</text>
</comment>
<dbReference type="InterPro" id="IPR009057">
    <property type="entry name" value="Homeodomain-like_sf"/>
</dbReference>
<dbReference type="Gene3D" id="1.10.8.60">
    <property type="match status" value="1"/>
</dbReference>
<dbReference type="FunFam" id="3.40.50.300:FF:000006">
    <property type="entry name" value="DNA-binding transcriptional regulator NtrC"/>
    <property type="match status" value="1"/>
</dbReference>
<accession>U2C440</accession>
<dbReference type="Gene3D" id="1.10.10.60">
    <property type="entry name" value="Homeodomain-like"/>
    <property type="match status" value="1"/>
</dbReference>
<evidence type="ECO:0000313" key="10">
    <source>
        <dbReference type="Proteomes" id="UP000016496"/>
    </source>
</evidence>
<evidence type="ECO:0000256" key="2">
    <source>
        <dbReference type="ARBA" id="ARBA00022840"/>
    </source>
</evidence>
<evidence type="ECO:0000256" key="4">
    <source>
        <dbReference type="ARBA" id="ARBA00023125"/>
    </source>
</evidence>
<dbReference type="InterPro" id="IPR003593">
    <property type="entry name" value="AAA+_ATPase"/>
</dbReference>
<feature type="domain" description="Sigma-54 factor interaction" evidence="7">
    <location>
        <begin position="209"/>
        <end position="438"/>
    </location>
</feature>
<keyword evidence="4" id="KW-0238">DNA-binding</keyword>
<dbReference type="PROSITE" id="PS00676">
    <property type="entry name" value="SIGMA54_INTERACT_2"/>
    <property type="match status" value="1"/>
</dbReference>
<evidence type="ECO:0000256" key="3">
    <source>
        <dbReference type="ARBA" id="ARBA00023015"/>
    </source>
</evidence>
<dbReference type="Gene3D" id="3.40.50.2300">
    <property type="match status" value="1"/>
</dbReference>
<dbReference type="GO" id="GO:0006355">
    <property type="term" value="P:regulation of DNA-templated transcription"/>
    <property type="evidence" value="ECO:0007669"/>
    <property type="project" value="InterPro"/>
</dbReference>
<dbReference type="InterPro" id="IPR011006">
    <property type="entry name" value="CheY-like_superfamily"/>
</dbReference>
<gene>
    <name evidence="9" type="ORF">HMPREF1981_01948</name>
</gene>
<dbReference type="PROSITE" id="PS50045">
    <property type="entry name" value="SIGMA54_INTERACT_4"/>
    <property type="match status" value="1"/>
</dbReference>
<keyword evidence="1" id="KW-0547">Nucleotide-binding</keyword>
<dbReference type="InterPro" id="IPR025662">
    <property type="entry name" value="Sigma_54_int_dom_ATP-bd_1"/>
</dbReference>
<dbReference type="PROSITE" id="PS00688">
    <property type="entry name" value="SIGMA54_INTERACT_3"/>
    <property type="match status" value="1"/>
</dbReference>
<dbReference type="GO" id="GO:0000160">
    <property type="term" value="P:phosphorelay signal transduction system"/>
    <property type="evidence" value="ECO:0007669"/>
    <property type="project" value="InterPro"/>
</dbReference>
<evidence type="ECO:0000256" key="6">
    <source>
        <dbReference type="PROSITE-ProRule" id="PRU00169"/>
    </source>
</evidence>